<keyword evidence="1" id="KW-0472">Membrane</keyword>
<feature type="transmembrane region" description="Helical" evidence="1">
    <location>
        <begin position="54"/>
        <end position="73"/>
    </location>
</feature>
<keyword evidence="3" id="KW-1185">Reference proteome</keyword>
<dbReference type="Proteomes" id="UP000662888">
    <property type="component" value="Chromosome"/>
</dbReference>
<organism evidence="2 3">
    <name type="scientific">Massilia antarctica</name>
    <dbReference type="NCBI Taxonomy" id="2765360"/>
    <lineage>
        <taxon>Bacteria</taxon>
        <taxon>Pseudomonadati</taxon>
        <taxon>Pseudomonadota</taxon>
        <taxon>Betaproteobacteria</taxon>
        <taxon>Burkholderiales</taxon>
        <taxon>Oxalobacteraceae</taxon>
        <taxon>Telluria group</taxon>
        <taxon>Massilia</taxon>
    </lineage>
</organism>
<name>A0AA49AB79_9BURK</name>
<protein>
    <submittedName>
        <fullName evidence="2">Uncharacterized protein</fullName>
    </submittedName>
</protein>
<keyword evidence="1" id="KW-0812">Transmembrane</keyword>
<feature type="transmembrane region" description="Helical" evidence="1">
    <location>
        <begin position="115"/>
        <end position="136"/>
    </location>
</feature>
<evidence type="ECO:0000313" key="3">
    <source>
        <dbReference type="Proteomes" id="UP000662888"/>
    </source>
</evidence>
<sequence length="143" mass="14742">MPEPSAHFLLTGAALSAAAAALHLACIAGGPAWYRALGAGEPMARMAESGSSYPAIVTLGITAVLLVWAAYALSGAGVLPRLPLLRVILCAITAVYVARGLAFVPMMILMPGRSVVFWGWSSAICLGIGMVHVLGLRQAWAAL</sequence>
<keyword evidence="1" id="KW-1133">Transmembrane helix</keyword>
<evidence type="ECO:0000256" key="1">
    <source>
        <dbReference type="SAM" id="Phobius"/>
    </source>
</evidence>
<reference evidence="2 3" key="1">
    <citation type="submission" date="2020-11" db="EMBL/GenBank/DDBJ databases">
        <authorList>
            <person name="Sun Q."/>
        </authorList>
    </citation>
    <scope>NUCLEOTIDE SEQUENCE [LARGE SCALE GENOMIC DNA]</scope>
    <source>
        <strain evidence="2 3">P8398</strain>
    </source>
</reference>
<accession>A0AA49AB79</accession>
<dbReference type="EMBL" id="CP065053">
    <property type="protein sequence ID" value="QPI53026.1"/>
    <property type="molecule type" value="Genomic_DNA"/>
</dbReference>
<evidence type="ECO:0000313" key="2">
    <source>
        <dbReference type="EMBL" id="QPI53026.1"/>
    </source>
</evidence>
<proteinExistence type="predicted"/>
<feature type="transmembrane region" description="Helical" evidence="1">
    <location>
        <begin position="85"/>
        <end position="109"/>
    </location>
</feature>
<gene>
    <name evidence="2" type="ORF">IV454_01465</name>
</gene>